<evidence type="ECO:0000256" key="3">
    <source>
        <dbReference type="ARBA" id="ARBA00022737"/>
    </source>
</evidence>
<proteinExistence type="inferred from homology"/>
<dbReference type="SUPFAM" id="SSF103506">
    <property type="entry name" value="Mitochondrial carrier"/>
    <property type="match status" value="1"/>
</dbReference>
<reference evidence="7" key="1">
    <citation type="submission" date="2023-10" db="EMBL/GenBank/DDBJ databases">
        <authorList>
            <person name="Chen Y."/>
            <person name="Shah S."/>
            <person name="Dougan E. K."/>
            <person name="Thang M."/>
            <person name="Chan C."/>
        </authorList>
    </citation>
    <scope>NUCLEOTIDE SEQUENCE [LARGE SCALE GENOMIC DNA]</scope>
</reference>
<evidence type="ECO:0000256" key="1">
    <source>
        <dbReference type="ARBA" id="ARBA00004141"/>
    </source>
</evidence>
<gene>
    <name evidence="7" type="ORF">PCOR1329_LOCUS60197</name>
</gene>
<dbReference type="EMBL" id="CAUYUJ010017527">
    <property type="protein sequence ID" value="CAK0875553.1"/>
    <property type="molecule type" value="Genomic_DNA"/>
</dbReference>
<comment type="similarity">
    <text evidence="6">Belongs to the mitochondrial carrier (TC 2.A.29) family.</text>
</comment>
<feature type="repeat" description="Solcar" evidence="5">
    <location>
        <begin position="62"/>
        <end position="150"/>
    </location>
</feature>
<dbReference type="InterPro" id="IPR023395">
    <property type="entry name" value="MCP_dom_sf"/>
</dbReference>
<name>A0ABN9VU40_9DINO</name>
<keyword evidence="8" id="KW-1185">Reference proteome</keyword>
<comment type="subcellular location">
    <subcellularLocation>
        <location evidence="1">Membrane</location>
        <topology evidence="1">Multi-pass membrane protein</topology>
    </subcellularLocation>
</comment>
<sequence>MAAEGRSSVARAIAATLRREGLPGLYRGLGPSLLLTVPSISASFGTYDALKTRLAALGIPHTSPLAMLLAGGCSGVAGSALTFPIDVVRRRMQVVGTTSGAPARTLVQEAAAIMQAEGPRGFWRGFGPEMVKTFPMVAITFLGFEFFKGAA</sequence>
<dbReference type="PANTHER" id="PTHR24089">
    <property type="entry name" value="SOLUTE CARRIER FAMILY 25"/>
    <property type="match status" value="1"/>
</dbReference>
<evidence type="ECO:0000256" key="5">
    <source>
        <dbReference type="PROSITE-ProRule" id="PRU00282"/>
    </source>
</evidence>
<feature type="repeat" description="Solcar" evidence="5">
    <location>
        <begin position="1"/>
        <end position="53"/>
    </location>
</feature>
<protein>
    <submittedName>
        <fullName evidence="7">Uncharacterized protein</fullName>
    </submittedName>
</protein>
<evidence type="ECO:0000313" key="8">
    <source>
        <dbReference type="Proteomes" id="UP001189429"/>
    </source>
</evidence>
<dbReference type="Pfam" id="PF00153">
    <property type="entry name" value="Mito_carr"/>
    <property type="match status" value="2"/>
</dbReference>
<keyword evidence="4 5" id="KW-0472">Membrane</keyword>
<evidence type="ECO:0000256" key="6">
    <source>
        <dbReference type="RuleBase" id="RU000488"/>
    </source>
</evidence>
<keyword evidence="3" id="KW-0677">Repeat</keyword>
<evidence type="ECO:0000256" key="2">
    <source>
        <dbReference type="ARBA" id="ARBA00022692"/>
    </source>
</evidence>
<keyword evidence="6" id="KW-0813">Transport</keyword>
<dbReference type="Proteomes" id="UP001189429">
    <property type="component" value="Unassembled WGS sequence"/>
</dbReference>
<keyword evidence="2 5" id="KW-0812">Transmembrane</keyword>
<organism evidence="7 8">
    <name type="scientific">Prorocentrum cordatum</name>
    <dbReference type="NCBI Taxonomy" id="2364126"/>
    <lineage>
        <taxon>Eukaryota</taxon>
        <taxon>Sar</taxon>
        <taxon>Alveolata</taxon>
        <taxon>Dinophyceae</taxon>
        <taxon>Prorocentrales</taxon>
        <taxon>Prorocentraceae</taxon>
        <taxon>Prorocentrum</taxon>
    </lineage>
</organism>
<dbReference type="Gene3D" id="1.50.40.10">
    <property type="entry name" value="Mitochondrial carrier domain"/>
    <property type="match status" value="1"/>
</dbReference>
<evidence type="ECO:0000313" key="7">
    <source>
        <dbReference type="EMBL" id="CAK0875553.1"/>
    </source>
</evidence>
<comment type="caution">
    <text evidence="7">The sequence shown here is derived from an EMBL/GenBank/DDBJ whole genome shotgun (WGS) entry which is preliminary data.</text>
</comment>
<dbReference type="PROSITE" id="PS50920">
    <property type="entry name" value="SOLCAR"/>
    <property type="match status" value="2"/>
</dbReference>
<evidence type="ECO:0000256" key="4">
    <source>
        <dbReference type="ARBA" id="ARBA00023136"/>
    </source>
</evidence>
<accession>A0ABN9VU40</accession>
<dbReference type="InterPro" id="IPR018108">
    <property type="entry name" value="MCP_transmembrane"/>
</dbReference>